<dbReference type="Proteomes" id="UP000785679">
    <property type="component" value="Unassembled WGS sequence"/>
</dbReference>
<keyword evidence="2" id="KW-0732">Signal</keyword>
<feature type="signal peptide" evidence="2">
    <location>
        <begin position="1"/>
        <end position="16"/>
    </location>
</feature>
<evidence type="ECO:0000313" key="3">
    <source>
        <dbReference type="EMBL" id="TNV86065.1"/>
    </source>
</evidence>
<accession>A0A8J8P586</accession>
<dbReference type="EMBL" id="RRYP01001341">
    <property type="protein sequence ID" value="TNV86065.1"/>
    <property type="molecule type" value="Genomic_DNA"/>
</dbReference>
<feature type="transmembrane region" description="Helical" evidence="1">
    <location>
        <begin position="1138"/>
        <end position="1160"/>
    </location>
</feature>
<name>A0A8J8P586_HALGN</name>
<feature type="transmembrane region" description="Helical" evidence="1">
    <location>
        <begin position="964"/>
        <end position="983"/>
    </location>
</feature>
<feature type="chain" id="PRO_5035215648" description="TRP C-terminal domain-containing protein" evidence="2">
    <location>
        <begin position="17"/>
        <end position="1284"/>
    </location>
</feature>
<evidence type="ECO:0008006" key="5">
    <source>
        <dbReference type="Google" id="ProtNLM"/>
    </source>
</evidence>
<organism evidence="3 4">
    <name type="scientific">Halteria grandinella</name>
    <dbReference type="NCBI Taxonomy" id="5974"/>
    <lineage>
        <taxon>Eukaryota</taxon>
        <taxon>Sar</taxon>
        <taxon>Alveolata</taxon>
        <taxon>Ciliophora</taxon>
        <taxon>Intramacronucleata</taxon>
        <taxon>Spirotrichea</taxon>
        <taxon>Stichotrichia</taxon>
        <taxon>Sporadotrichida</taxon>
        <taxon>Halteriidae</taxon>
        <taxon>Halteria</taxon>
    </lineage>
</organism>
<keyword evidence="4" id="KW-1185">Reference proteome</keyword>
<feature type="transmembrane region" description="Helical" evidence="1">
    <location>
        <begin position="881"/>
        <end position="902"/>
    </location>
</feature>
<reference evidence="3" key="1">
    <citation type="submission" date="2019-06" db="EMBL/GenBank/DDBJ databases">
        <authorList>
            <person name="Zheng W."/>
        </authorList>
    </citation>
    <scope>NUCLEOTIDE SEQUENCE</scope>
    <source>
        <strain evidence="3">QDHG01</strain>
    </source>
</reference>
<evidence type="ECO:0000256" key="2">
    <source>
        <dbReference type="SAM" id="SignalP"/>
    </source>
</evidence>
<feature type="transmembrane region" description="Helical" evidence="1">
    <location>
        <begin position="1106"/>
        <end position="1126"/>
    </location>
</feature>
<comment type="caution">
    <text evidence="3">The sequence shown here is derived from an EMBL/GenBank/DDBJ whole genome shotgun (WGS) entry which is preliminary data.</text>
</comment>
<evidence type="ECO:0000256" key="1">
    <source>
        <dbReference type="SAM" id="Phobius"/>
    </source>
</evidence>
<sequence length="1284" mass="142991">MLTIAFIITFCSLIHASYPPQFAESGTNTQKRAWPIVFGGYEGDTFLTTVEVHGTGILIGGETYDKSLHGITTQNGVPFIASYQSFSQNILVWARVIEAPSFQIYALAVNNYQSTFDGAVFYGDPLDPMNYRTLIFKMSDGEKVSAFSRAVPSAHVPINTDQIYQLRLVSAFGRNGMVISESVTTAGSTYQYLYNLYNSNSAIKSNRANSFLHAISVDQSGEFTDIALFDPQANGLTFTRYWGLATGLAPFQIFKTRTTALSCPSALIDSTQYLASDYLVGLKNCNIASKSYIYIYTAKCPTVVPGGAPTVCTTVVLESIYPQMADGSIFTNFEATSLVALSGQDKIYMIIRNTLLQTERFILRYSIDSAQPSRLRYYPLVNSAGEVREFRPMVYSEQSLIMVSSNYFFSDNDFTNPLGRMISNYKQAILYSPVSTLHVAKSSTCYDNSAYVTTPWTIGQYQTAVSTDNLSTLGSASWAVSVAAPGYVPLNSELFTSIKLSNIINVCSWCYPYTPLTLLTTSEQYLQFKTNESTQILSYQGVDTSKMSCAQQVIYSAILSNGEAIPSFLNFSTDSSVIIVGNTSYSGQLKIKVTAHMDDRYVTPAQIMIVLTSSVMQKVEQKSQSFVQRETFVIGSDTTSIQLLPIFQGKDMIIPSLVQSFLIYDKRKSTLVIRANKAQYAGNYTLALFEKKENGISKTVGTLELTIKRVMDGTNNGKFGNSSLPFTLKNLTTITGKIRKISPQSQVTIKFQSEISEGLVKAITRSALQVRVATRGSEILDFQINERSSLTLILQVDFSPYPYLSLETNADELEVTVVKNMEHKGQVLLSGTILNGYIPPQIDKNQLSTVLALQSSAQVVGLVVVSSSFLLNLLMSSSMSFIWGALSVLQSITILQLMSLQIPGQARLILDIAIQLASMDILPSQQIFDATLTFDQDADASVNEYFEQGGFESLRSVNNLQSTYLYLVVNTWLLLFVGITIKFKHKLSGRLLKLYLKIEGALCWNYFIRFILQSYQQLALATLINSLDFSIEYSGDMLSTLCAVYSLAIVVLSPFVAFMMLKSGTLPQSCDSLSEGLKLPSWTILYMLRRLFTVAIIFTLRDHSFFQLQLLILSSIVYQIAMITYNPYESRMGNMVEIFNELTISGCLYSYMLLTDFIQIPEARVSAGWGLTIIILLNIGVNMCISLLQSVSELLLRRKLLTRKLQSLFKSKTSLVVKLKPVQLLEYTDQQDLTQNHKPTFSEMQFSSAQTLIPQNSLLYEEDHKNVSKRIPIKQLLQQKFINA</sequence>
<feature type="transmembrane region" description="Helical" evidence="1">
    <location>
        <begin position="1037"/>
        <end position="1061"/>
    </location>
</feature>
<dbReference type="OrthoDB" id="327895at2759"/>
<keyword evidence="1" id="KW-0812">Transmembrane</keyword>
<gene>
    <name evidence="3" type="ORF">FGO68_gene2303</name>
</gene>
<protein>
    <recommendedName>
        <fullName evidence="5">TRP C-terminal domain-containing protein</fullName>
    </recommendedName>
</protein>
<proteinExistence type="predicted"/>
<keyword evidence="1" id="KW-0472">Membrane</keyword>
<keyword evidence="1" id="KW-1133">Transmembrane helix</keyword>
<evidence type="ECO:0000313" key="4">
    <source>
        <dbReference type="Proteomes" id="UP000785679"/>
    </source>
</evidence>
<feature type="transmembrane region" description="Helical" evidence="1">
    <location>
        <begin position="1166"/>
        <end position="1188"/>
    </location>
</feature>